<name>A0A550D079_9AGAR</name>
<protein>
    <submittedName>
        <fullName evidence="1">Uncharacterized protein</fullName>
    </submittedName>
</protein>
<comment type="caution">
    <text evidence="1">The sequence shown here is derived from an EMBL/GenBank/DDBJ whole genome shotgun (WGS) entry which is preliminary data.</text>
</comment>
<reference evidence="1 2" key="1">
    <citation type="journal article" date="2019" name="New Phytol.">
        <title>Comparative genomics reveals unique wood-decay strategies and fruiting body development in the Schizophyllaceae.</title>
        <authorList>
            <person name="Almasi E."/>
            <person name="Sahu N."/>
            <person name="Krizsan K."/>
            <person name="Balint B."/>
            <person name="Kovacs G.M."/>
            <person name="Kiss B."/>
            <person name="Cseklye J."/>
            <person name="Drula E."/>
            <person name="Henrissat B."/>
            <person name="Nagy I."/>
            <person name="Chovatia M."/>
            <person name="Adam C."/>
            <person name="LaButti K."/>
            <person name="Lipzen A."/>
            <person name="Riley R."/>
            <person name="Grigoriev I.V."/>
            <person name="Nagy L.G."/>
        </authorList>
    </citation>
    <scope>NUCLEOTIDE SEQUENCE [LARGE SCALE GENOMIC DNA]</scope>
    <source>
        <strain evidence="1 2">NL-1724</strain>
    </source>
</reference>
<dbReference type="EMBL" id="VDMD01000001">
    <property type="protein sequence ID" value="TRM70445.1"/>
    <property type="molecule type" value="Genomic_DNA"/>
</dbReference>
<evidence type="ECO:0000313" key="2">
    <source>
        <dbReference type="Proteomes" id="UP000320762"/>
    </source>
</evidence>
<sequence>MESKGDVELQLFPLLNAIAHMRHSTESLVDDLSTIWRLTRHTKPKPALVHDLKEATRLVQLHIAHAYRAAMNLTSFFVAITRLIISNDDRNKYIPHILAHYDDFLEELDAIESAAIIPSLLVLEQSLRKHLAYPPGVGFIVCKVLDPFLEKRGDSPWSSRSEAFAKALPRVPSARTNVLATAASAQQALRVARMFRQGLQLNVLSRIRFLPVEGREKVLTPVKRVTYASSNESDALKWEAGRMYASSGMPRPVLPPLHIHGISCEI</sequence>
<gene>
    <name evidence="1" type="ORF">BD626DRAFT_580500</name>
</gene>
<dbReference type="AlphaFoldDB" id="A0A550D079"/>
<proteinExistence type="predicted"/>
<accession>A0A550D079</accession>
<organism evidence="1 2">
    <name type="scientific">Schizophyllum amplum</name>
    <dbReference type="NCBI Taxonomy" id="97359"/>
    <lineage>
        <taxon>Eukaryota</taxon>
        <taxon>Fungi</taxon>
        <taxon>Dikarya</taxon>
        <taxon>Basidiomycota</taxon>
        <taxon>Agaricomycotina</taxon>
        <taxon>Agaricomycetes</taxon>
        <taxon>Agaricomycetidae</taxon>
        <taxon>Agaricales</taxon>
        <taxon>Schizophyllaceae</taxon>
        <taxon>Schizophyllum</taxon>
    </lineage>
</organism>
<evidence type="ECO:0000313" key="1">
    <source>
        <dbReference type="EMBL" id="TRM70445.1"/>
    </source>
</evidence>
<keyword evidence="2" id="KW-1185">Reference proteome</keyword>
<dbReference type="Proteomes" id="UP000320762">
    <property type="component" value="Unassembled WGS sequence"/>
</dbReference>